<dbReference type="PROSITE" id="PS00253">
    <property type="entry name" value="INTERLEUKIN_1"/>
    <property type="match status" value="1"/>
</dbReference>
<comment type="similarity">
    <text evidence="4 12">Belongs to the IL-1 family.</text>
</comment>
<evidence type="ECO:0000256" key="7">
    <source>
        <dbReference type="ARBA" id="ARBA00022525"/>
    </source>
</evidence>
<dbReference type="Gene3D" id="2.80.10.50">
    <property type="match status" value="1"/>
</dbReference>
<dbReference type="PRINTS" id="PR00264">
    <property type="entry name" value="INTERLEUKIN1"/>
</dbReference>
<accession>A0A2G9RQ98</accession>
<dbReference type="InterPro" id="IPR000975">
    <property type="entry name" value="IL-1_fam"/>
</dbReference>
<organism evidence="13">
    <name type="scientific">Aquarana catesbeiana</name>
    <name type="common">American bullfrog</name>
    <name type="synonym">Rana catesbeiana</name>
    <dbReference type="NCBI Taxonomy" id="8400"/>
    <lineage>
        <taxon>Eukaryota</taxon>
        <taxon>Metazoa</taxon>
        <taxon>Chordata</taxon>
        <taxon>Craniata</taxon>
        <taxon>Vertebrata</taxon>
        <taxon>Euteleostomi</taxon>
        <taxon>Amphibia</taxon>
        <taxon>Batrachia</taxon>
        <taxon>Anura</taxon>
        <taxon>Neobatrachia</taxon>
        <taxon>Ranoidea</taxon>
        <taxon>Ranidae</taxon>
        <taxon>Aquarana</taxon>
    </lineage>
</organism>
<keyword evidence="7 12" id="KW-0964">Secreted</keyword>
<dbReference type="AlphaFoldDB" id="A0A2G9RQ98"/>
<dbReference type="GO" id="GO:0051781">
    <property type="term" value="P:positive regulation of cell division"/>
    <property type="evidence" value="ECO:0007669"/>
    <property type="project" value="UniProtKB-KW"/>
</dbReference>
<comment type="subcellular location">
    <subcellularLocation>
        <location evidence="2">Cytoplasm</location>
        <location evidence="2">Cytosol</location>
    </subcellularLocation>
    <subcellularLocation>
        <location evidence="1">Lysosome</location>
    </subcellularLocation>
    <subcellularLocation>
        <location evidence="3">Secreted</location>
        <location evidence="3">Extracellular exosome</location>
    </subcellularLocation>
</comment>
<dbReference type="PANTHER" id="PTHR10078:SF30">
    <property type="entry name" value="INTERLEUKIN-1 BETA"/>
    <property type="match status" value="1"/>
</dbReference>
<proteinExistence type="inferred from homology"/>
<evidence type="ECO:0000256" key="6">
    <source>
        <dbReference type="ARBA" id="ARBA00022514"/>
    </source>
</evidence>
<dbReference type="InterPro" id="IPR020877">
    <property type="entry name" value="IL-1_CS"/>
</dbReference>
<evidence type="ECO:0000256" key="5">
    <source>
        <dbReference type="ARBA" id="ARBA00022490"/>
    </source>
</evidence>
<name>A0A2G9RQ98_AQUCT</name>
<dbReference type="GO" id="GO:0005615">
    <property type="term" value="C:extracellular space"/>
    <property type="evidence" value="ECO:0007669"/>
    <property type="project" value="UniProtKB-KW"/>
</dbReference>
<protein>
    <recommendedName>
        <fullName evidence="12">Interleukin-1</fullName>
    </recommendedName>
</protein>
<keyword evidence="10" id="KW-0458">Lysosome</keyword>
<dbReference type="GO" id="GO:0071222">
    <property type="term" value="P:cellular response to lipopolysaccharide"/>
    <property type="evidence" value="ECO:0007669"/>
    <property type="project" value="TreeGrafter"/>
</dbReference>
<keyword evidence="8" id="KW-0666">Pyrogen</keyword>
<dbReference type="CDD" id="cd23296">
    <property type="entry name" value="beta-trefoil_IL1B"/>
    <property type="match status" value="1"/>
</dbReference>
<dbReference type="SMART" id="SM00125">
    <property type="entry name" value="IL1"/>
    <property type="match status" value="1"/>
</dbReference>
<dbReference type="GO" id="GO:0005764">
    <property type="term" value="C:lysosome"/>
    <property type="evidence" value="ECO:0007669"/>
    <property type="project" value="UniProtKB-SubCell"/>
</dbReference>
<dbReference type="GO" id="GO:0005125">
    <property type="term" value="F:cytokine activity"/>
    <property type="evidence" value="ECO:0007669"/>
    <property type="project" value="UniProtKB-UniRule"/>
</dbReference>
<dbReference type="GO" id="GO:0006955">
    <property type="term" value="P:immune response"/>
    <property type="evidence" value="ECO:0007669"/>
    <property type="project" value="InterPro"/>
</dbReference>
<evidence type="ECO:0000256" key="8">
    <source>
        <dbReference type="ARBA" id="ARBA00022620"/>
    </source>
</evidence>
<evidence type="ECO:0000256" key="2">
    <source>
        <dbReference type="ARBA" id="ARBA00004514"/>
    </source>
</evidence>
<dbReference type="Pfam" id="PF00340">
    <property type="entry name" value="IL1"/>
    <property type="match status" value="1"/>
</dbReference>
<keyword evidence="6" id="KW-0202">Cytokine</keyword>
<dbReference type="SUPFAM" id="SSF50353">
    <property type="entry name" value="Cytokine"/>
    <property type="match status" value="1"/>
</dbReference>
<dbReference type="GO" id="GO:0001660">
    <property type="term" value="P:fever generation"/>
    <property type="evidence" value="ECO:0007669"/>
    <property type="project" value="UniProtKB-KW"/>
</dbReference>
<evidence type="ECO:0000313" key="13">
    <source>
        <dbReference type="EMBL" id="PIO30060.1"/>
    </source>
</evidence>
<evidence type="ECO:0000256" key="9">
    <source>
        <dbReference type="ARBA" id="ARBA00023198"/>
    </source>
</evidence>
<dbReference type="PRINTS" id="PR01359">
    <property type="entry name" value="INTRLEUKIN1B"/>
</dbReference>
<gene>
    <name evidence="13" type="ORF">AB205_0011280</name>
</gene>
<dbReference type="GO" id="GO:0005829">
    <property type="term" value="C:cytosol"/>
    <property type="evidence" value="ECO:0007669"/>
    <property type="project" value="UniProtKB-SubCell"/>
</dbReference>
<dbReference type="PANTHER" id="PTHR10078">
    <property type="entry name" value="INTERLEUKIN-1 FAMILY MEMBER"/>
    <property type="match status" value="1"/>
</dbReference>
<dbReference type="GO" id="GO:0010628">
    <property type="term" value="P:positive regulation of gene expression"/>
    <property type="evidence" value="ECO:0007669"/>
    <property type="project" value="TreeGrafter"/>
</dbReference>
<evidence type="ECO:0000256" key="1">
    <source>
        <dbReference type="ARBA" id="ARBA00004371"/>
    </source>
</evidence>
<reference evidence="13" key="1">
    <citation type="submission" date="2017-08" db="EMBL/GenBank/DDBJ databases">
        <title>Assembly of the North American Bullfrog Genome.</title>
        <authorList>
            <person name="Warren R.L."/>
            <person name="Vandervalk B.P."/>
            <person name="Kucuk E."/>
            <person name="Birol I."/>
            <person name="Helbing C."/>
            <person name="Pandoh P."/>
            <person name="Behsaz B."/>
            <person name="Mohamadi H."/>
            <person name="Chu J."/>
            <person name="Jackman S."/>
            <person name="Hammond S.A."/>
            <person name="Veldhoen N."/>
            <person name="Kirk H."/>
            <person name="Zhao Y."/>
            <person name="Coope R."/>
            <person name="Pleasance S."/>
            <person name="Moore R."/>
            <person name="Holt R."/>
        </authorList>
    </citation>
    <scope>NUCLEOTIDE SEQUENCE</scope>
    <source>
        <strain evidence="13">Bruno</strain>
        <tissue evidence="13">Liver</tissue>
    </source>
</reference>
<dbReference type="InterPro" id="IPR008996">
    <property type="entry name" value="IL1/FGF"/>
</dbReference>
<evidence type="ECO:0000256" key="4">
    <source>
        <dbReference type="ARBA" id="ARBA00010448"/>
    </source>
</evidence>
<keyword evidence="11" id="KW-0497">Mitogen</keyword>
<evidence type="ECO:0000256" key="3">
    <source>
        <dbReference type="ARBA" id="ARBA00004550"/>
    </source>
</evidence>
<sequence length="306" mass="34757">MLVYLFVLEQGIDITANCKCIFSHCLFTESTMAVVPEINDLPMDSYSEEEFYAECSSEMKVDTNHFGWKGCISSQSSCRSSITREIRKPRKPIPSLKKAINLVVIIGRVSGKNHFECLFDDQDLLNHILVEEDISFRNLEETSAATPKFRYSNTTVHLIRDSRQKCLALQEHQGNAHLVALFLQENNRASEAKINMGAYMSSPFNGQTRPVTLSIVGRNLYLCCGAEEGDQDTPVLSLTEVENIQEKKNDDLHPFLFYKRINGNSSNTFESVAFPGWYICTSQAENQFVQIKPQSDQGHIRDFLLY</sequence>
<keyword evidence="9" id="KW-0395">Inflammatory response</keyword>
<dbReference type="GO" id="GO:0005149">
    <property type="term" value="F:interleukin-1 receptor binding"/>
    <property type="evidence" value="ECO:0007669"/>
    <property type="project" value="UniProtKB-UniRule"/>
</dbReference>
<evidence type="ECO:0000256" key="10">
    <source>
        <dbReference type="ARBA" id="ARBA00023228"/>
    </source>
</evidence>
<dbReference type="PRINTS" id="PR01357">
    <property type="entry name" value="INTRLEUKN1AB"/>
</dbReference>
<evidence type="ECO:0000256" key="12">
    <source>
        <dbReference type="RuleBase" id="RU003753"/>
    </source>
</evidence>
<dbReference type="GO" id="GO:0019221">
    <property type="term" value="P:cytokine-mediated signaling pathway"/>
    <property type="evidence" value="ECO:0007669"/>
    <property type="project" value="TreeGrafter"/>
</dbReference>
<evidence type="ECO:0000256" key="11">
    <source>
        <dbReference type="ARBA" id="ARBA00023246"/>
    </source>
</evidence>
<dbReference type="OrthoDB" id="9449069at2759"/>
<dbReference type="EMBL" id="KV931005">
    <property type="protein sequence ID" value="PIO30060.1"/>
    <property type="molecule type" value="Genomic_DNA"/>
</dbReference>
<keyword evidence="5" id="KW-0963">Cytoplasm</keyword>